<feature type="transmembrane region" description="Helical" evidence="12">
    <location>
        <begin position="170"/>
        <end position="192"/>
    </location>
</feature>
<dbReference type="InterPro" id="IPR050428">
    <property type="entry name" value="TCS_sensor_his_kinase"/>
</dbReference>
<dbReference type="InterPro" id="IPR000014">
    <property type="entry name" value="PAS"/>
</dbReference>
<reference evidence="14 15" key="1">
    <citation type="submission" date="2019-03" db="EMBL/GenBank/DDBJ databases">
        <title>Genomic Encyclopedia of Archaeal and Bacterial Type Strains, Phase II (KMG-II): from individual species to whole genera.</title>
        <authorList>
            <person name="Goeker M."/>
        </authorList>
    </citation>
    <scope>NUCLEOTIDE SEQUENCE [LARGE SCALE GENOMIC DNA]</scope>
    <source>
        <strain evidence="14 15">DSM 24782</strain>
    </source>
</reference>
<keyword evidence="4" id="KW-1003">Cell membrane</keyword>
<dbReference type="InterPro" id="IPR036890">
    <property type="entry name" value="HATPase_C_sf"/>
</dbReference>
<dbReference type="EMBL" id="SOAM01000003">
    <property type="protein sequence ID" value="TDS76074.1"/>
    <property type="molecule type" value="Genomic_DNA"/>
</dbReference>
<dbReference type="PANTHER" id="PTHR45436:SF5">
    <property type="entry name" value="SENSOR HISTIDINE KINASE TRCS"/>
    <property type="match status" value="1"/>
</dbReference>
<feature type="domain" description="Histidine kinase" evidence="13">
    <location>
        <begin position="315"/>
        <end position="513"/>
    </location>
</feature>
<evidence type="ECO:0000256" key="4">
    <source>
        <dbReference type="ARBA" id="ARBA00022475"/>
    </source>
</evidence>
<dbReference type="AlphaFoldDB" id="A0A4R7FHZ5"/>
<evidence type="ECO:0000256" key="1">
    <source>
        <dbReference type="ARBA" id="ARBA00000085"/>
    </source>
</evidence>
<dbReference type="PRINTS" id="PR00344">
    <property type="entry name" value="BCTRLSENSOR"/>
</dbReference>
<keyword evidence="11 12" id="KW-0472">Membrane</keyword>
<dbReference type="Pfam" id="PF17203">
    <property type="entry name" value="sCache_3_2"/>
    <property type="match status" value="1"/>
</dbReference>
<dbReference type="InterPro" id="IPR029151">
    <property type="entry name" value="Sensor-like_sf"/>
</dbReference>
<dbReference type="InterPro" id="IPR005467">
    <property type="entry name" value="His_kinase_dom"/>
</dbReference>
<evidence type="ECO:0000313" key="14">
    <source>
        <dbReference type="EMBL" id="TDS76074.1"/>
    </source>
</evidence>
<dbReference type="Pfam" id="PF13188">
    <property type="entry name" value="PAS_8"/>
    <property type="match status" value="1"/>
</dbReference>
<evidence type="ECO:0000313" key="15">
    <source>
        <dbReference type="Proteomes" id="UP000295344"/>
    </source>
</evidence>
<keyword evidence="7 12" id="KW-0812">Transmembrane</keyword>
<protein>
    <recommendedName>
        <fullName evidence="3">histidine kinase</fullName>
        <ecNumber evidence="3">2.7.13.3</ecNumber>
    </recommendedName>
</protein>
<comment type="catalytic activity">
    <reaction evidence="1">
        <text>ATP + protein L-histidine = ADP + protein N-phospho-L-histidine.</text>
        <dbReference type="EC" id="2.7.13.3"/>
    </reaction>
</comment>
<keyword evidence="8 14" id="KW-0418">Kinase</keyword>
<name>A0A4R7FHZ5_9MICO</name>
<dbReference type="OrthoDB" id="9792686at2"/>
<dbReference type="Gene3D" id="3.30.565.10">
    <property type="entry name" value="Histidine kinase-like ATPase, C-terminal domain"/>
    <property type="match status" value="1"/>
</dbReference>
<dbReference type="Gene3D" id="3.30.450.20">
    <property type="entry name" value="PAS domain"/>
    <property type="match status" value="1"/>
</dbReference>
<keyword evidence="9 12" id="KW-1133">Transmembrane helix</keyword>
<gene>
    <name evidence="14" type="ORF">CLV52_3190</name>
</gene>
<dbReference type="PROSITE" id="PS50109">
    <property type="entry name" value="HIS_KIN"/>
    <property type="match status" value="1"/>
</dbReference>
<comment type="subcellular location">
    <subcellularLocation>
        <location evidence="2">Cell membrane</location>
        <topology evidence="2">Multi-pass membrane protein</topology>
    </subcellularLocation>
</comment>
<keyword evidence="15" id="KW-1185">Reference proteome</keyword>
<evidence type="ECO:0000256" key="2">
    <source>
        <dbReference type="ARBA" id="ARBA00004651"/>
    </source>
</evidence>
<evidence type="ECO:0000256" key="12">
    <source>
        <dbReference type="SAM" id="Phobius"/>
    </source>
</evidence>
<proteinExistence type="predicted"/>
<accession>A0A4R7FHZ5</accession>
<evidence type="ECO:0000256" key="5">
    <source>
        <dbReference type="ARBA" id="ARBA00022553"/>
    </source>
</evidence>
<dbReference type="EC" id="2.7.13.3" evidence="3"/>
<evidence type="ECO:0000256" key="10">
    <source>
        <dbReference type="ARBA" id="ARBA00023012"/>
    </source>
</evidence>
<evidence type="ECO:0000256" key="8">
    <source>
        <dbReference type="ARBA" id="ARBA00022777"/>
    </source>
</evidence>
<dbReference type="InterPro" id="IPR003594">
    <property type="entry name" value="HATPase_dom"/>
</dbReference>
<dbReference type="GO" id="GO:0004673">
    <property type="term" value="F:protein histidine kinase activity"/>
    <property type="evidence" value="ECO:0007669"/>
    <property type="project" value="UniProtKB-EC"/>
</dbReference>
<evidence type="ECO:0000256" key="9">
    <source>
        <dbReference type="ARBA" id="ARBA00022989"/>
    </source>
</evidence>
<keyword evidence="10" id="KW-0902">Two-component regulatory system</keyword>
<dbReference type="SUPFAM" id="SSF103190">
    <property type="entry name" value="Sensory domain-like"/>
    <property type="match status" value="1"/>
</dbReference>
<dbReference type="Proteomes" id="UP000295344">
    <property type="component" value="Unassembled WGS sequence"/>
</dbReference>
<comment type="caution">
    <text evidence="14">The sequence shown here is derived from an EMBL/GenBank/DDBJ whole genome shotgun (WGS) entry which is preliminary data.</text>
</comment>
<dbReference type="InterPro" id="IPR004358">
    <property type="entry name" value="Sig_transdc_His_kin-like_C"/>
</dbReference>
<evidence type="ECO:0000256" key="7">
    <source>
        <dbReference type="ARBA" id="ARBA00022692"/>
    </source>
</evidence>
<dbReference type="InterPro" id="IPR033463">
    <property type="entry name" value="sCache_3"/>
</dbReference>
<evidence type="ECO:0000256" key="3">
    <source>
        <dbReference type="ARBA" id="ARBA00012438"/>
    </source>
</evidence>
<evidence type="ECO:0000259" key="13">
    <source>
        <dbReference type="PROSITE" id="PS50109"/>
    </source>
</evidence>
<keyword evidence="6" id="KW-0808">Transferase</keyword>
<dbReference type="Pfam" id="PF02518">
    <property type="entry name" value="HATPase_c"/>
    <property type="match status" value="1"/>
</dbReference>
<evidence type="ECO:0000256" key="11">
    <source>
        <dbReference type="ARBA" id="ARBA00023136"/>
    </source>
</evidence>
<dbReference type="SMART" id="SM00387">
    <property type="entry name" value="HATPase_c"/>
    <property type="match status" value="1"/>
</dbReference>
<dbReference type="GO" id="GO:0005886">
    <property type="term" value="C:plasma membrane"/>
    <property type="evidence" value="ECO:0007669"/>
    <property type="project" value="UniProtKB-SubCell"/>
</dbReference>
<sequence>MLRRQRLGVAGRLAVAQALVSVVVAALVLVLGWVSAQDRLRESAESRVLGAAGAVAANPAVARAIAGQDPTATLQPYALEVMRRSEVAFVTIMSPQGIRWTHPDPRRIGERFVGDIAPAQAGRTFTEEYVGTLGPSVRAVAPIRADGRIVGLVAVGVLTASVQRALLAELPALVGIPLAVLVLGLGVVLLLSRWLRRVTGDRHPADLARMLDSDDAILHGLDEGLLLLDVDGAVVHANDRAAAMLGDAAVREQARTALAGPPGDAVLIVGDRVLVASRTAGSGGRTVVILRDATELRRLSGELETMRTLSTALRAQAHEHANRLHTIVSLIELGRASDAAELAVLTTAAGQQLADALTEQLHDPVLVALLIGKSSEAEERGVELVASAIDLPPTAPLDAGLRSDLVTILGNLVDNAFDAVQEAPPPRRVRVVVAGDAAGGLLLTVEDTGPGLPAGAADRVFERGWSTKPDGGLGRGIGLALVRAAAARRGGTVLASAVAPHGARFVVALPAALPLETASLRSEPAEVDR</sequence>
<keyword evidence="5" id="KW-0597">Phosphoprotein</keyword>
<dbReference type="PANTHER" id="PTHR45436">
    <property type="entry name" value="SENSOR HISTIDINE KINASE YKOH"/>
    <property type="match status" value="1"/>
</dbReference>
<dbReference type="GO" id="GO:0000160">
    <property type="term" value="P:phosphorelay signal transduction system"/>
    <property type="evidence" value="ECO:0007669"/>
    <property type="project" value="UniProtKB-KW"/>
</dbReference>
<evidence type="ECO:0000256" key="6">
    <source>
        <dbReference type="ARBA" id="ARBA00022679"/>
    </source>
</evidence>
<dbReference type="RefSeq" id="WP_133767282.1">
    <property type="nucleotide sequence ID" value="NZ_BAAARP010000001.1"/>
</dbReference>
<organism evidence="14 15">
    <name type="scientific">Amnibacterium kyonggiense</name>
    <dbReference type="NCBI Taxonomy" id="595671"/>
    <lineage>
        <taxon>Bacteria</taxon>
        <taxon>Bacillati</taxon>
        <taxon>Actinomycetota</taxon>
        <taxon>Actinomycetes</taxon>
        <taxon>Micrococcales</taxon>
        <taxon>Microbacteriaceae</taxon>
        <taxon>Amnibacterium</taxon>
    </lineage>
</organism>
<dbReference type="SUPFAM" id="SSF55874">
    <property type="entry name" value="ATPase domain of HSP90 chaperone/DNA topoisomerase II/histidine kinase"/>
    <property type="match status" value="1"/>
</dbReference>